<dbReference type="OrthoDB" id="105136at2759"/>
<dbReference type="EMBL" id="GG663741">
    <property type="protein sequence ID" value="EEH56163.1"/>
    <property type="molecule type" value="Genomic_DNA"/>
</dbReference>
<dbReference type="GO" id="GO:0016705">
    <property type="term" value="F:oxidoreductase activity, acting on paired donors, with incorporation or reduction of molecular oxygen"/>
    <property type="evidence" value="ECO:0007669"/>
    <property type="project" value="InterPro"/>
</dbReference>
<protein>
    <submittedName>
        <fullName evidence="1">Predicted protein</fullName>
    </submittedName>
</protein>
<dbReference type="Gene3D" id="1.10.630.10">
    <property type="entry name" value="Cytochrome P450"/>
    <property type="match status" value="1"/>
</dbReference>
<dbReference type="GO" id="GO:0004497">
    <property type="term" value="F:monooxygenase activity"/>
    <property type="evidence" value="ECO:0007669"/>
    <property type="project" value="InterPro"/>
</dbReference>
<dbReference type="OMA" id="TQVIMFT"/>
<gene>
    <name evidence="1" type="ORF">MICPUCDRAFT_59757</name>
</gene>
<dbReference type="GeneID" id="9685359"/>
<evidence type="ECO:0000313" key="1">
    <source>
        <dbReference type="EMBL" id="EEH56163.1"/>
    </source>
</evidence>
<name>C1MWG4_MICPC</name>
<dbReference type="AlphaFoldDB" id="C1MWG4"/>
<dbReference type="Proteomes" id="UP000001876">
    <property type="component" value="Unassembled WGS sequence"/>
</dbReference>
<dbReference type="KEGG" id="mpp:MICPUCDRAFT_59757"/>
<evidence type="ECO:0000313" key="2">
    <source>
        <dbReference type="Proteomes" id="UP000001876"/>
    </source>
</evidence>
<dbReference type="eggNOG" id="ENOG502S137">
    <property type="taxonomic scope" value="Eukaryota"/>
</dbReference>
<accession>C1MWG4</accession>
<reference evidence="1 2" key="1">
    <citation type="journal article" date="2009" name="Science">
        <title>Green evolution and dynamic adaptations revealed by genomes of the marine picoeukaryotes Micromonas.</title>
        <authorList>
            <person name="Worden A.Z."/>
            <person name="Lee J.H."/>
            <person name="Mock T."/>
            <person name="Rouze P."/>
            <person name="Simmons M.P."/>
            <person name="Aerts A.L."/>
            <person name="Allen A.E."/>
            <person name="Cuvelier M.L."/>
            <person name="Derelle E."/>
            <person name="Everett M.V."/>
            <person name="Foulon E."/>
            <person name="Grimwood J."/>
            <person name="Gundlach H."/>
            <person name="Henrissat B."/>
            <person name="Napoli C."/>
            <person name="McDonald S.M."/>
            <person name="Parker M.S."/>
            <person name="Rombauts S."/>
            <person name="Salamov A."/>
            <person name="Von Dassow P."/>
            <person name="Badger J.H."/>
            <person name="Coutinho P.M."/>
            <person name="Demir E."/>
            <person name="Dubchak I."/>
            <person name="Gentemann C."/>
            <person name="Eikrem W."/>
            <person name="Gready J.E."/>
            <person name="John U."/>
            <person name="Lanier W."/>
            <person name="Lindquist E.A."/>
            <person name="Lucas S."/>
            <person name="Mayer K.F."/>
            <person name="Moreau H."/>
            <person name="Not F."/>
            <person name="Otillar R."/>
            <person name="Panaud O."/>
            <person name="Pangilinan J."/>
            <person name="Paulsen I."/>
            <person name="Piegu B."/>
            <person name="Poliakov A."/>
            <person name="Robbens S."/>
            <person name="Schmutz J."/>
            <person name="Toulza E."/>
            <person name="Wyss T."/>
            <person name="Zelensky A."/>
            <person name="Zhou K."/>
            <person name="Armbrust E.V."/>
            <person name="Bhattacharya D."/>
            <person name="Goodenough U.W."/>
            <person name="Van de Peer Y."/>
            <person name="Grigoriev I.V."/>
        </authorList>
    </citation>
    <scope>NUCLEOTIDE SEQUENCE [LARGE SCALE GENOMIC DNA]</scope>
    <source>
        <strain evidence="1 2">CCMP1545</strain>
    </source>
</reference>
<dbReference type="GO" id="GO:0020037">
    <property type="term" value="F:heme binding"/>
    <property type="evidence" value="ECO:0007669"/>
    <property type="project" value="InterPro"/>
</dbReference>
<dbReference type="RefSeq" id="XP_003060211.1">
    <property type="nucleotide sequence ID" value="XM_003060165.1"/>
</dbReference>
<sequence>MSGASRGDGGGYFTNDRAVKYGYGVPRLALVTLFAFEIVPRLFLAAERGGSATSAATSSASAADAAFEFFTSSPPADPRRWALTLAPYLASRRFIGHVYIGSIGAGVNVQVLGFFGNILMLLLAAFACVWDAKRDLSIVIYLMKTFAGDQLAGKLDTAEWKLVLFFTFGCMAPWVYFASGSMDAAASAFALYARILPILFLVQAVCEYGDAHYERFVFFRHRYGFEFFTLLALTSLPGGITPEELRVVQYDLVICLMYRVSNLIIIANKNGLCSGVLGCFTIAARKLCFAAFGVLRGQRLVNVTDPEVATAVMRASVVKGDALERHVATPAWRPLLSLESVDGELHSSMMRDFHDLARRLPSPGRLGEIATRRVTELIRAHELKARIAKAAKAKELGVDVDVAIDARAVARLSLTVFVEYVFGRRWEPAFEPLLDATWEWRKEIAVRGKADVKLKRIAVDVVVNDLLRKHPVLWHVHGEDWAKPRYYSLILQPYLVSPAINVGDIAVAMARHPNLSLENAMRRMHPFPIFERYVDRDVLIRGKVVVRAHTQVIMFTTDFASTRYRNAQWPVFGAGPRACAGTQLALGILAAIRNNMVGHELFEPTIGHRHSGRHNDGVTTPAEAFYSAATILPIVMGWRGDEFSDDAESLELAAAAALSGRVR</sequence>
<keyword evidence="2" id="KW-1185">Reference proteome</keyword>
<dbReference type="PROSITE" id="PS00086">
    <property type="entry name" value="CYTOCHROME_P450"/>
    <property type="match status" value="1"/>
</dbReference>
<proteinExistence type="predicted"/>
<dbReference type="GO" id="GO:0005506">
    <property type="term" value="F:iron ion binding"/>
    <property type="evidence" value="ECO:0007669"/>
    <property type="project" value="InterPro"/>
</dbReference>
<dbReference type="SUPFAM" id="SSF48264">
    <property type="entry name" value="Cytochrome P450"/>
    <property type="match status" value="1"/>
</dbReference>
<dbReference type="InterPro" id="IPR036396">
    <property type="entry name" value="Cyt_P450_sf"/>
</dbReference>
<dbReference type="InterPro" id="IPR017972">
    <property type="entry name" value="Cyt_P450_CS"/>
</dbReference>
<organism evidence="2">
    <name type="scientific">Micromonas pusilla (strain CCMP1545)</name>
    <name type="common">Picoplanktonic green alga</name>
    <dbReference type="NCBI Taxonomy" id="564608"/>
    <lineage>
        <taxon>Eukaryota</taxon>
        <taxon>Viridiplantae</taxon>
        <taxon>Chlorophyta</taxon>
        <taxon>Mamiellophyceae</taxon>
        <taxon>Mamiellales</taxon>
        <taxon>Mamiellaceae</taxon>
        <taxon>Micromonas</taxon>
    </lineage>
</organism>